<dbReference type="InterPro" id="IPR016186">
    <property type="entry name" value="C-type_lectin-like/link_sf"/>
</dbReference>
<reference evidence="2 3" key="1">
    <citation type="submission" date="2024-05" db="EMBL/GenBank/DDBJ databases">
        <authorList>
            <person name="Wallberg A."/>
        </authorList>
    </citation>
    <scope>NUCLEOTIDE SEQUENCE [LARGE SCALE GENOMIC DNA]</scope>
</reference>
<name>A0AAV2Q191_MEGNR</name>
<evidence type="ECO:0000259" key="1">
    <source>
        <dbReference type="PROSITE" id="PS50041"/>
    </source>
</evidence>
<dbReference type="PROSITE" id="PS50041">
    <property type="entry name" value="C_TYPE_LECTIN_2"/>
    <property type="match status" value="1"/>
</dbReference>
<dbReference type="SUPFAM" id="SSF56436">
    <property type="entry name" value="C-type lectin-like"/>
    <property type="match status" value="1"/>
</dbReference>
<feature type="domain" description="C-type lectin" evidence="1">
    <location>
        <begin position="83"/>
        <end position="203"/>
    </location>
</feature>
<dbReference type="Proteomes" id="UP001497623">
    <property type="component" value="Unassembled WGS sequence"/>
</dbReference>
<dbReference type="CDD" id="cd00037">
    <property type="entry name" value="CLECT"/>
    <property type="match status" value="1"/>
</dbReference>
<proteinExistence type="predicted"/>
<dbReference type="InterPro" id="IPR001304">
    <property type="entry name" value="C-type_lectin-like"/>
</dbReference>
<protein>
    <recommendedName>
        <fullName evidence="1">C-type lectin domain-containing protein</fullName>
    </recommendedName>
</protein>
<dbReference type="AlphaFoldDB" id="A0AAV2Q191"/>
<feature type="non-terminal residue" evidence="2">
    <location>
        <position position="1"/>
    </location>
</feature>
<dbReference type="EMBL" id="CAXKWB010002257">
    <property type="protein sequence ID" value="CAL4066468.1"/>
    <property type="molecule type" value="Genomic_DNA"/>
</dbReference>
<dbReference type="InterPro" id="IPR016187">
    <property type="entry name" value="CTDL_fold"/>
</dbReference>
<evidence type="ECO:0000313" key="2">
    <source>
        <dbReference type="EMBL" id="CAL4066468.1"/>
    </source>
</evidence>
<accession>A0AAV2Q191</accession>
<evidence type="ECO:0000313" key="3">
    <source>
        <dbReference type="Proteomes" id="UP001497623"/>
    </source>
</evidence>
<dbReference type="SMART" id="SM00034">
    <property type="entry name" value="CLECT"/>
    <property type="match status" value="1"/>
</dbReference>
<comment type="caution">
    <text evidence="2">The sequence shown here is derived from an EMBL/GenBank/DDBJ whole genome shotgun (WGS) entry which is preliminary data.</text>
</comment>
<keyword evidence="3" id="KW-1185">Reference proteome</keyword>
<organism evidence="2 3">
    <name type="scientific">Meganyctiphanes norvegica</name>
    <name type="common">Northern krill</name>
    <name type="synonym">Thysanopoda norvegica</name>
    <dbReference type="NCBI Taxonomy" id="48144"/>
    <lineage>
        <taxon>Eukaryota</taxon>
        <taxon>Metazoa</taxon>
        <taxon>Ecdysozoa</taxon>
        <taxon>Arthropoda</taxon>
        <taxon>Crustacea</taxon>
        <taxon>Multicrustacea</taxon>
        <taxon>Malacostraca</taxon>
        <taxon>Eumalacostraca</taxon>
        <taxon>Eucarida</taxon>
        <taxon>Euphausiacea</taxon>
        <taxon>Euphausiidae</taxon>
        <taxon>Meganyctiphanes</taxon>
    </lineage>
</organism>
<dbReference type="Gene3D" id="3.10.100.10">
    <property type="entry name" value="Mannose-Binding Protein A, subunit A"/>
    <property type="match status" value="1"/>
</dbReference>
<gene>
    <name evidence="2" type="ORF">MNOR_LOCUS5715</name>
</gene>
<sequence>KYSHQQDTVGGREILEHLTVLMEARFAVLDRRLNHMASMMTDLKSNQEKALEKQNEFMVTTVEDIKVAINNCPESQGFFVAPGTSQCMKIIMEEDNRDRAESLCQSQGLRLAKPQDPVALNNYLYETHGTDYYHLGARRTGSRWQWTDDQGVLSSSDPAWMGGEPSSTASSNCLSMLSSSGTIASGKPYGDWSCPSIEYPICEVIHN</sequence>
<dbReference type="Pfam" id="PF00059">
    <property type="entry name" value="Lectin_C"/>
    <property type="match status" value="1"/>
</dbReference>